<gene>
    <name evidence="1" type="ORF">I8748_02630</name>
</gene>
<comment type="caution">
    <text evidence="1">The sequence shown here is derived from an EMBL/GenBank/DDBJ whole genome shotgun (WGS) entry which is preliminary data.</text>
</comment>
<dbReference type="SUPFAM" id="SSF51905">
    <property type="entry name" value="FAD/NAD(P)-binding domain"/>
    <property type="match status" value="1"/>
</dbReference>
<reference evidence="1 2" key="1">
    <citation type="journal article" date="2021" name="Int. J. Syst. Evol. Microbiol.">
        <title>Amazonocrinis nigriterrae gen. nov., sp. nov., Atlanticothrix silvestris gen. nov., sp. nov. and Dendronalium phyllosphericum gen. nov., sp. nov., nostocacean cyanobacteria from Brazilian environments.</title>
        <authorList>
            <person name="Alvarenga D.O."/>
            <person name="Andreote A.P.D."/>
            <person name="Branco L.H.Z."/>
            <person name="Delbaje E."/>
            <person name="Cruz R.B."/>
            <person name="Varani A.M."/>
            <person name="Fiore M.F."/>
        </authorList>
    </citation>
    <scope>NUCLEOTIDE SEQUENCE [LARGE SCALE GENOMIC DNA]</scope>
    <source>
        <strain evidence="1 2">CENA67</strain>
    </source>
</reference>
<protein>
    <submittedName>
        <fullName evidence="1">Uncharacterized protein</fullName>
    </submittedName>
</protein>
<evidence type="ECO:0000313" key="1">
    <source>
        <dbReference type="EMBL" id="MBH8561086.1"/>
    </source>
</evidence>
<proteinExistence type="predicted"/>
<dbReference type="EMBL" id="JAECZC010000002">
    <property type="protein sequence ID" value="MBH8561086.1"/>
    <property type="molecule type" value="Genomic_DNA"/>
</dbReference>
<dbReference type="Proteomes" id="UP000632766">
    <property type="component" value="Unassembled WGS sequence"/>
</dbReference>
<organism evidence="1 2">
    <name type="scientific">Amazonocrinis nigriterrae CENA67</name>
    <dbReference type="NCBI Taxonomy" id="2794033"/>
    <lineage>
        <taxon>Bacteria</taxon>
        <taxon>Bacillati</taxon>
        <taxon>Cyanobacteriota</taxon>
        <taxon>Cyanophyceae</taxon>
        <taxon>Nostocales</taxon>
        <taxon>Nostocaceae</taxon>
        <taxon>Amazonocrinis</taxon>
        <taxon>Amazonocrinis nigriterrae</taxon>
    </lineage>
</organism>
<dbReference type="Gene3D" id="3.30.9.100">
    <property type="match status" value="1"/>
</dbReference>
<accession>A0A8J7HK91</accession>
<dbReference type="RefSeq" id="WP_198123110.1">
    <property type="nucleotide sequence ID" value="NZ_JAECZC010000002.1"/>
</dbReference>
<evidence type="ECO:0000313" key="2">
    <source>
        <dbReference type="Proteomes" id="UP000632766"/>
    </source>
</evidence>
<sequence length="243" mass="26916">MTVGVVSPYQTNFEQVQELIQENLCLKATQFHLVERRPVSPQWAQAPIQGRRLAVGDAALAYSPIAGQGIRFALSSALAAAAVVRTWRDSPADANYATQYYLELVNAEKLRHLSNINSLSSNQPLATNPAKPSFNNTALPSRVYYTGQTKMTGLYINGLIKCTEAIALPDGDIVRWLGNFDLLTMRDYCTKPLATTSLIEQLHQQQIGESEALYLIRWCLERNIISTADIKGNWELGIGTTDN</sequence>
<dbReference type="Gene3D" id="3.50.50.60">
    <property type="entry name" value="FAD/NAD(P)-binding domain"/>
    <property type="match status" value="1"/>
</dbReference>
<name>A0A8J7HK91_9NOST</name>
<dbReference type="AlphaFoldDB" id="A0A8J7HK91"/>
<dbReference type="InterPro" id="IPR036188">
    <property type="entry name" value="FAD/NAD-bd_sf"/>
</dbReference>
<keyword evidence="2" id="KW-1185">Reference proteome</keyword>